<evidence type="ECO:0000313" key="2">
    <source>
        <dbReference type="Proteomes" id="UP000472355"/>
    </source>
</evidence>
<dbReference type="AlphaFoldDB" id="A0A6B4SDX5"/>
<comment type="caution">
    <text evidence="1">The sequence shown here is derived from an EMBL/GenBank/DDBJ whole genome shotgun (WGS) entry which is preliminary data.</text>
</comment>
<evidence type="ECO:0000313" key="1">
    <source>
        <dbReference type="EMBL" id="NFA42859.1"/>
    </source>
</evidence>
<proteinExistence type="predicted"/>
<dbReference type="RefSeq" id="WP_222670795.1">
    <property type="nucleotide sequence ID" value="NZ_JACBEK010000011.1"/>
</dbReference>
<name>A0A6B4SDX5_CLOBO</name>
<dbReference type="EMBL" id="SGKU01000024">
    <property type="protein sequence ID" value="NFA42859.1"/>
    <property type="molecule type" value="Genomic_DNA"/>
</dbReference>
<accession>A0A6B4SDX5</accession>
<organism evidence="1 2">
    <name type="scientific">Clostridium botulinum</name>
    <dbReference type="NCBI Taxonomy" id="1491"/>
    <lineage>
        <taxon>Bacteria</taxon>
        <taxon>Bacillati</taxon>
        <taxon>Bacillota</taxon>
        <taxon>Clostridia</taxon>
        <taxon>Eubacteriales</taxon>
        <taxon>Clostridiaceae</taxon>
        <taxon>Clostridium</taxon>
    </lineage>
</organism>
<protein>
    <submittedName>
        <fullName evidence="1">Uncharacterized protein</fullName>
    </submittedName>
</protein>
<gene>
    <name evidence="1" type="ORF">EXM65_09805</name>
</gene>
<dbReference type="Proteomes" id="UP000472355">
    <property type="component" value="Unassembled WGS sequence"/>
</dbReference>
<sequence length="61" mass="7211">MEIYKGIEYGKRIEKFKVDILEDNKELIIIADYEDKYIKLINDNLNGENIAKEVSKIVKIH</sequence>
<reference evidence="1 2" key="1">
    <citation type="submission" date="2019-02" db="EMBL/GenBank/DDBJ databases">
        <title>Genome sequencing of Clostridium botulinum clinical isolates.</title>
        <authorList>
            <person name="Brunt J."/>
            <person name="Van Vliet A.H.M."/>
            <person name="Stringer S.C."/>
            <person name="Grant K.A."/>
            <person name="Carter A.C."/>
            <person name="Peck M.W."/>
        </authorList>
    </citation>
    <scope>NUCLEOTIDE SEQUENCE [LARGE SCALE GENOMIC DNA]</scope>
    <source>
        <strain evidence="1 2">H113700579</strain>
    </source>
</reference>